<evidence type="ECO:0000259" key="1">
    <source>
        <dbReference type="Pfam" id="PF08349"/>
    </source>
</evidence>
<proteinExistence type="predicted"/>
<dbReference type="Pfam" id="PF08349">
    <property type="entry name" value="DUF1722"/>
    <property type="match status" value="1"/>
</dbReference>
<dbReference type="STRING" id="675511.GCA_000341735_01772"/>
<reference evidence="3" key="1">
    <citation type="journal article" date="2019" name="J. Bacteriol.">
        <title>A Mutagenic Screen Identifies a TonB-Dependent Receptor Required for the Lanthanide Metal Switch in the Type I Methanotroph 'Methylotuvimicrobium buryatense' 5GB1C.</title>
        <authorList>
            <person name="Groom J.D."/>
            <person name="Ford S.M."/>
            <person name="Pesesky M.W."/>
            <person name="Lidstrom M.E."/>
        </authorList>
    </citation>
    <scope>NUCLEOTIDE SEQUENCE [LARGE SCALE GENOMIC DNA]</scope>
    <source>
        <strain evidence="3">5GB1C</strain>
    </source>
</reference>
<name>A0A4P9UKW5_METBY</name>
<dbReference type="Proteomes" id="UP000305881">
    <property type="component" value="Chromosome"/>
</dbReference>
<evidence type="ECO:0000313" key="2">
    <source>
        <dbReference type="EMBL" id="QCW81889.1"/>
    </source>
</evidence>
<dbReference type="KEGG" id="mbur:EQU24_06215"/>
<dbReference type="PANTHER" id="PTHR30087:SF0">
    <property type="entry name" value="INNER MEMBRANE PROTEIN"/>
    <property type="match status" value="1"/>
</dbReference>
<dbReference type="AlphaFoldDB" id="A0A4P9UKW5"/>
<organism evidence="2 3">
    <name type="scientific">Methylotuvimicrobium buryatense</name>
    <name type="common">Methylomicrobium buryatense</name>
    <dbReference type="NCBI Taxonomy" id="95641"/>
    <lineage>
        <taxon>Bacteria</taxon>
        <taxon>Pseudomonadati</taxon>
        <taxon>Pseudomonadota</taxon>
        <taxon>Gammaproteobacteria</taxon>
        <taxon>Methylococcales</taxon>
        <taxon>Methylococcaceae</taxon>
        <taxon>Methylotuvimicrobium</taxon>
    </lineage>
</organism>
<dbReference type="EMBL" id="CP035467">
    <property type="protein sequence ID" value="QCW81889.1"/>
    <property type="molecule type" value="Genomic_DNA"/>
</dbReference>
<sequence>MNKIPLGISGCLLDQPGEKAVANRDSVISEVLESFFEWKPFSVEEEKSLLVQEASGISDSGADKMAGICGYIMKRPEQAATKTGGAFEGLAIETLRIMHRFPLVPIEEAIRLQDPCLRDLFFKRVYVMHRWQMLLKEGLSARALIEFHARHKLIIMSHGDYRDLGQLLAGLNKDNLTEIADQYILQLMSMLLTMPTRANHVNVLQHIQGHLKKDISRDDKAELCELIDSYRNYEVPLIAPIILLKHHFRKSPDPYIQSSYYFSPYPSALGSVNP</sequence>
<dbReference type="OrthoDB" id="495783at2"/>
<protein>
    <submittedName>
        <fullName evidence="2">DUF1722 domain-containing protein</fullName>
    </submittedName>
</protein>
<feature type="domain" description="DUF1722" evidence="1">
    <location>
        <begin position="152"/>
        <end position="266"/>
    </location>
</feature>
<keyword evidence="3" id="KW-1185">Reference proteome</keyword>
<accession>A0A4P9UKW5</accession>
<evidence type="ECO:0000313" key="3">
    <source>
        <dbReference type="Proteomes" id="UP000305881"/>
    </source>
</evidence>
<dbReference type="PANTHER" id="PTHR30087">
    <property type="entry name" value="INNER MEMBRANE PROTEIN"/>
    <property type="match status" value="1"/>
</dbReference>
<dbReference type="RefSeq" id="WP_017840316.1">
    <property type="nucleotide sequence ID" value="NZ_CP035467.1"/>
</dbReference>
<gene>
    <name evidence="2" type="ORF">EQU24_06215</name>
</gene>
<dbReference type="InterPro" id="IPR013560">
    <property type="entry name" value="DUF1722"/>
</dbReference>